<name>A0A820H0S3_9BILA</name>
<reference evidence="1" key="1">
    <citation type="submission" date="2021-02" db="EMBL/GenBank/DDBJ databases">
        <authorList>
            <person name="Nowell W R."/>
        </authorList>
    </citation>
    <scope>NUCLEOTIDE SEQUENCE</scope>
</reference>
<sequence>CSKLFFSVNCIKKCDSDVIDVIVHEPICSFKFKLINGRLLEREILPDKFDEILP</sequence>
<dbReference type="AlphaFoldDB" id="A0A820H0S3"/>
<dbReference type="Proteomes" id="UP000663823">
    <property type="component" value="Unassembled WGS sequence"/>
</dbReference>
<dbReference type="EMBL" id="CAJOAX010041831">
    <property type="protein sequence ID" value="CAF4283779.1"/>
    <property type="molecule type" value="Genomic_DNA"/>
</dbReference>
<evidence type="ECO:0000313" key="2">
    <source>
        <dbReference type="Proteomes" id="UP000663823"/>
    </source>
</evidence>
<proteinExistence type="predicted"/>
<organism evidence="1 2">
    <name type="scientific">Rotaria sordida</name>
    <dbReference type="NCBI Taxonomy" id="392033"/>
    <lineage>
        <taxon>Eukaryota</taxon>
        <taxon>Metazoa</taxon>
        <taxon>Spiralia</taxon>
        <taxon>Gnathifera</taxon>
        <taxon>Rotifera</taxon>
        <taxon>Eurotatoria</taxon>
        <taxon>Bdelloidea</taxon>
        <taxon>Philodinida</taxon>
        <taxon>Philodinidae</taxon>
        <taxon>Rotaria</taxon>
    </lineage>
</organism>
<evidence type="ECO:0000313" key="1">
    <source>
        <dbReference type="EMBL" id="CAF4283779.1"/>
    </source>
</evidence>
<feature type="non-terminal residue" evidence="1">
    <location>
        <position position="1"/>
    </location>
</feature>
<gene>
    <name evidence="1" type="ORF">OTI717_LOCUS41502</name>
</gene>
<accession>A0A820H0S3</accession>
<protein>
    <submittedName>
        <fullName evidence="1">Uncharacterized protein</fullName>
    </submittedName>
</protein>
<comment type="caution">
    <text evidence="1">The sequence shown here is derived from an EMBL/GenBank/DDBJ whole genome shotgun (WGS) entry which is preliminary data.</text>
</comment>